<accession>A0A8X7TTG0</accession>
<feature type="signal peptide" evidence="13">
    <location>
        <begin position="1"/>
        <end position="19"/>
    </location>
</feature>
<evidence type="ECO:0000256" key="5">
    <source>
        <dbReference type="ARBA" id="ARBA00022692"/>
    </source>
</evidence>
<comment type="subcellular location">
    <subcellularLocation>
        <location evidence="1">Cell membrane</location>
        <topology evidence="1">Single-pass type I membrane protein</topology>
    </subcellularLocation>
</comment>
<gene>
    <name evidence="15" type="ORF">Bca52824_083007</name>
</gene>
<evidence type="ECO:0000256" key="11">
    <source>
        <dbReference type="ARBA" id="ARBA00023180"/>
    </source>
</evidence>
<dbReference type="InterPro" id="IPR001611">
    <property type="entry name" value="Leu-rich_rpt"/>
</dbReference>
<evidence type="ECO:0000313" key="15">
    <source>
        <dbReference type="EMBL" id="KAG2252871.1"/>
    </source>
</evidence>
<dbReference type="PRINTS" id="PR00019">
    <property type="entry name" value="LEURICHRPT"/>
</dbReference>
<dbReference type="SMART" id="SM00365">
    <property type="entry name" value="LRR_SD22"/>
    <property type="match status" value="7"/>
</dbReference>
<proteinExistence type="inferred from homology"/>
<evidence type="ECO:0000256" key="6">
    <source>
        <dbReference type="ARBA" id="ARBA00022729"/>
    </source>
</evidence>
<dbReference type="EMBL" id="JAAMPC010000016">
    <property type="protein sequence ID" value="KAG2252871.1"/>
    <property type="molecule type" value="Genomic_DNA"/>
</dbReference>
<evidence type="ECO:0000256" key="7">
    <source>
        <dbReference type="ARBA" id="ARBA00022737"/>
    </source>
</evidence>
<dbReference type="InterPro" id="IPR013210">
    <property type="entry name" value="LRR_N_plant-typ"/>
</dbReference>
<dbReference type="Gene3D" id="3.80.10.10">
    <property type="entry name" value="Ribonuclease Inhibitor"/>
    <property type="match status" value="3"/>
</dbReference>
<keyword evidence="10" id="KW-0675">Receptor</keyword>
<dbReference type="SMART" id="SM00369">
    <property type="entry name" value="LRR_TYP"/>
    <property type="match status" value="7"/>
</dbReference>
<reference evidence="15 16" key="1">
    <citation type="submission" date="2020-02" db="EMBL/GenBank/DDBJ databases">
        <authorList>
            <person name="Ma Q."/>
            <person name="Huang Y."/>
            <person name="Song X."/>
            <person name="Pei D."/>
        </authorList>
    </citation>
    <scope>NUCLEOTIDE SEQUENCE [LARGE SCALE GENOMIC DNA]</scope>
    <source>
        <strain evidence="15">Sxm20200214</strain>
        <tissue evidence="15">Leaf</tissue>
    </source>
</reference>
<comment type="caution">
    <text evidence="15">The sequence shown here is derived from an EMBL/GenBank/DDBJ whole genome shotgun (WGS) entry which is preliminary data.</text>
</comment>
<keyword evidence="6 13" id="KW-0732">Signal</keyword>
<evidence type="ECO:0000256" key="8">
    <source>
        <dbReference type="ARBA" id="ARBA00022989"/>
    </source>
</evidence>
<dbReference type="AlphaFoldDB" id="A0A8X7TTG0"/>
<dbReference type="FunFam" id="3.80.10.10:FF:000095">
    <property type="entry name" value="LRR receptor-like serine/threonine-protein kinase GSO1"/>
    <property type="match status" value="1"/>
</dbReference>
<keyword evidence="8 12" id="KW-1133">Transmembrane helix</keyword>
<feature type="domain" description="Leucine-rich repeat-containing N-terminal plant-type" evidence="14">
    <location>
        <begin position="30"/>
        <end position="75"/>
    </location>
</feature>
<keyword evidence="5 12" id="KW-0812">Transmembrane</keyword>
<evidence type="ECO:0000256" key="3">
    <source>
        <dbReference type="ARBA" id="ARBA00022553"/>
    </source>
</evidence>
<dbReference type="InterPro" id="IPR032675">
    <property type="entry name" value="LRR_dom_sf"/>
</dbReference>
<keyword evidence="3" id="KW-0597">Phosphoprotein</keyword>
<evidence type="ECO:0000256" key="10">
    <source>
        <dbReference type="ARBA" id="ARBA00023170"/>
    </source>
</evidence>
<feature type="transmembrane region" description="Helical" evidence="12">
    <location>
        <begin position="897"/>
        <end position="918"/>
    </location>
</feature>
<keyword evidence="11" id="KW-0325">Glycoprotein</keyword>
<dbReference type="Pfam" id="PF00560">
    <property type="entry name" value="LRR_1"/>
    <property type="match status" value="5"/>
</dbReference>
<evidence type="ECO:0000259" key="14">
    <source>
        <dbReference type="Pfam" id="PF08263"/>
    </source>
</evidence>
<evidence type="ECO:0000256" key="4">
    <source>
        <dbReference type="ARBA" id="ARBA00022614"/>
    </source>
</evidence>
<comment type="similarity">
    <text evidence="2">Belongs to the RLP family.</text>
</comment>
<dbReference type="Proteomes" id="UP000886595">
    <property type="component" value="Unassembled WGS sequence"/>
</dbReference>
<dbReference type="Pfam" id="PF08263">
    <property type="entry name" value="LRRNT_2"/>
    <property type="match status" value="1"/>
</dbReference>
<dbReference type="GO" id="GO:0005886">
    <property type="term" value="C:plasma membrane"/>
    <property type="evidence" value="ECO:0007669"/>
    <property type="project" value="UniProtKB-SubCell"/>
</dbReference>
<name>A0A8X7TTG0_BRACI</name>
<feature type="chain" id="PRO_5036481652" description="Leucine-rich repeat-containing N-terminal plant-type domain-containing protein" evidence="13">
    <location>
        <begin position="20"/>
        <end position="942"/>
    </location>
</feature>
<evidence type="ECO:0000256" key="2">
    <source>
        <dbReference type="ARBA" id="ARBA00009592"/>
    </source>
</evidence>
<dbReference type="InterPro" id="IPR003591">
    <property type="entry name" value="Leu-rich_rpt_typical-subtyp"/>
</dbReference>
<evidence type="ECO:0000256" key="13">
    <source>
        <dbReference type="SAM" id="SignalP"/>
    </source>
</evidence>
<keyword evidence="16" id="KW-1185">Reference proteome</keyword>
<organism evidence="15 16">
    <name type="scientific">Brassica carinata</name>
    <name type="common">Ethiopian mustard</name>
    <name type="synonym">Abyssinian cabbage</name>
    <dbReference type="NCBI Taxonomy" id="52824"/>
    <lineage>
        <taxon>Eukaryota</taxon>
        <taxon>Viridiplantae</taxon>
        <taxon>Streptophyta</taxon>
        <taxon>Embryophyta</taxon>
        <taxon>Tracheophyta</taxon>
        <taxon>Spermatophyta</taxon>
        <taxon>Magnoliopsida</taxon>
        <taxon>eudicotyledons</taxon>
        <taxon>Gunneridae</taxon>
        <taxon>Pentapetalae</taxon>
        <taxon>rosids</taxon>
        <taxon>malvids</taxon>
        <taxon>Brassicales</taxon>
        <taxon>Brassicaceae</taxon>
        <taxon>Brassiceae</taxon>
        <taxon>Brassica</taxon>
    </lineage>
</organism>
<dbReference type="PANTHER" id="PTHR48062">
    <property type="entry name" value="RECEPTOR-LIKE PROTEIN 14"/>
    <property type="match status" value="1"/>
</dbReference>
<evidence type="ECO:0000256" key="9">
    <source>
        <dbReference type="ARBA" id="ARBA00023136"/>
    </source>
</evidence>
<keyword evidence="7" id="KW-0677">Repeat</keyword>
<sequence length="942" mass="106540">MKGMFFLGKYLILVILVLGQLHGYKGCVEKERKALLEFVKYIISITIEEYSDYALPTWTYNTKSDCCRWEGVKCNRTSKRVTEIAFGTLSLKENSLLNLSLLHPFEDIRSLNLSRNNYYYNQFSGLFDDVEGYKTLRKLRKLEIMDLSRNRFNNSIFRFLNSAISLKTLFLGDNNFYGGSLPAKELKDLTNLELLDLSGNRFNGSIPIQELSALSKLKSLDLSRNKFSELSKLQGNALTSLTTLFLRSNYIGGPFPVRDLSKNKLNGSIPIQGKVGLIQCNFLIEIKFDIHSKNTDIAQNYWICEMKKMQDLDLSGNKIVGQFPLCLTRLTGLQVLDLSSNQLNGNVPSALGSFPLDSLANLSELRLFKLSSRSNSFKVESGSFWRPKFQLSHISLPSCNLVKVPHFLLYQKDLSHIDLSDNTISGTFPTWLLANNTKLEVLLLQNNSFTMYMKLANNGFQGNLPSSLGNIKSIEFLDLSHNNFHGELPRSFVMNGYFLKYLKLSHNKLSGQVFPEFVNFTLLWELSMDNNMFTGKIGEGLRNSKYLQLLKISNNNLTGVIPSWIGKFPSLMALQVSNNSLEGEIPISLFYLPYLLLMDLSANILSGDIPPCVKSNDLTVLLLQDNHLSGEIPYTLLENLYVFYLINNRLPGNIPEFTNIQNNHTLLVRGNNLTGNISSQLCGLRNIQLLDLANNRLNGSIPSCLKNTSFVFGKKYILYDDDYSNLFIGGTLFTGFSPHKDFGVNEFQDTIYFRSRIVLNPFQMYIKNLNLLFGLDLSENELSGNIPTELELSGVIPESFSGLKNVESLDLSFNRLQGRIPQGLTELSSLAVFNVSFNNLSGVIPQGKQFNTFDAQSFVGNPLLCRKLTNRNCDGSTFQEPDNGVNDDESQIDMGSFYWSFLAAYVTILLGIFSSLPFDSPWSRFWFYVVDVFIHKVRNLMC</sequence>
<protein>
    <recommendedName>
        <fullName evidence="14">Leucine-rich repeat-containing N-terminal plant-type domain-containing protein</fullName>
    </recommendedName>
</protein>
<keyword evidence="9 12" id="KW-0472">Membrane</keyword>
<dbReference type="FunFam" id="3.80.10.10:FF:000722">
    <property type="entry name" value="Leucine-rich repeat receptor-like protein kinase"/>
    <property type="match status" value="1"/>
</dbReference>
<dbReference type="OrthoDB" id="4691307at2759"/>
<dbReference type="Pfam" id="PF13855">
    <property type="entry name" value="LRR_8"/>
    <property type="match status" value="2"/>
</dbReference>
<dbReference type="InterPro" id="IPR051502">
    <property type="entry name" value="RLP_Defense_Trigger"/>
</dbReference>
<evidence type="ECO:0000256" key="1">
    <source>
        <dbReference type="ARBA" id="ARBA00004251"/>
    </source>
</evidence>
<keyword evidence="4" id="KW-0433">Leucine-rich repeat</keyword>
<evidence type="ECO:0000256" key="12">
    <source>
        <dbReference type="SAM" id="Phobius"/>
    </source>
</evidence>
<dbReference type="PROSITE" id="PS51450">
    <property type="entry name" value="LRR"/>
    <property type="match status" value="1"/>
</dbReference>
<evidence type="ECO:0000313" key="16">
    <source>
        <dbReference type="Proteomes" id="UP000886595"/>
    </source>
</evidence>
<dbReference type="PANTHER" id="PTHR48062:SF64">
    <property type="entry name" value="RECEPTOR-LIKE PROTEIN 13"/>
    <property type="match status" value="1"/>
</dbReference>
<dbReference type="SUPFAM" id="SSF52047">
    <property type="entry name" value="RNI-like"/>
    <property type="match status" value="2"/>
</dbReference>